<dbReference type="GO" id="GO:0016757">
    <property type="term" value="F:glycosyltransferase activity"/>
    <property type="evidence" value="ECO:0007669"/>
    <property type="project" value="UniProtKB-ARBA"/>
</dbReference>
<keyword evidence="3" id="KW-1185">Reference proteome</keyword>
<dbReference type="Proteomes" id="UP001225378">
    <property type="component" value="Chromosome"/>
</dbReference>
<gene>
    <name evidence="2" type="ORF">Q9L42_011490</name>
</gene>
<dbReference type="Gene3D" id="3.40.50.2000">
    <property type="entry name" value="Glycogen Phosphorylase B"/>
    <property type="match status" value="2"/>
</dbReference>
<sequence>MKILHLCHSDIQGGAARAAYRLNLALLRSIESHMLVNNKSSDDHTVLRPDTLLKRGSAKLREVLDRLPTWYYQNRTPTLFSPAWVPFSDVADHINGINPDIVHLHWVAAGMMRAEDIAKIKAPIVWSLHDMWAFTGGCHYDEACAGYLKQCGNCKVLGSATSYDLSRWVFNRKAKHFAKHTNLTIVGLSRWLADCAQNSSLFKNNTVVNLPNPIDTQTFAPLEKSIARSLLNLPPDKKLILFGAMNAVSDPRKGFRELIGSLTSLEVTNTELVVFGSSRPKEAPNFGLKAHYLGHLHDDLSLRVLYSAADVMVVPSLQENLSNAIMESLACGTPVVAFNTGGNGDMIEHQINGYLAQAFDCEDLALGIEWVLNAPNYSVLSQNAREKVEREFDSRVVAKKYIDLYQSILNKQST</sequence>
<dbReference type="CDD" id="cd03825">
    <property type="entry name" value="GT4_WcaC-like"/>
    <property type="match status" value="1"/>
</dbReference>
<name>A0AAU7NPV1_9GAMM</name>
<dbReference type="RefSeq" id="WP_305910218.1">
    <property type="nucleotide sequence ID" value="NZ_CP157743.1"/>
</dbReference>
<dbReference type="EMBL" id="CP157743">
    <property type="protein sequence ID" value="XBS18997.1"/>
    <property type="molecule type" value="Genomic_DNA"/>
</dbReference>
<evidence type="ECO:0000313" key="3">
    <source>
        <dbReference type="Proteomes" id="UP001225378"/>
    </source>
</evidence>
<reference evidence="2 3" key="1">
    <citation type="journal article" date="2024" name="Microbiology">
        <title>Methylomarinum rosea sp. nov., a novel halophilic methanotrophic bacterium from the hypersaline Lake Elton.</title>
        <authorList>
            <person name="Suleimanov R.Z."/>
            <person name="Oshkin I.Y."/>
            <person name="Danilova O.V."/>
            <person name="Suzina N.E."/>
            <person name="Dedysh S.N."/>
        </authorList>
    </citation>
    <scope>NUCLEOTIDE SEQUENCE [LARGE SCALE GENOMIC DNA]</scope>
    <source>
        <strain evidence="2 3">Ch1-1</strain>
    </source>
</reference>
<proteinExistence type="predicted"/>
<organism evidence="2 3">
    <name type="scientific">Methylomarinum roseum</name>
    <dbReference type="NCBI Taxonomy" id="3067653"/>
    <lineage>
        <taxon>Bacteria</taxon>
        <taxon>Pseudomonadati</taxon>
        <taxon>Pseudomonadota</taxon>
        <taxon>Gammaproteobacteria</taxon>
        <taxon>Methylococcales</taxon>
        <taxon>Methylococcaceae</taxon>
        <taxon>Methylomarinum</taxon>
    </lineage>
</organism>
<dbReference type="KEGG" id="mech:Q9L42_011490"/>
<evidence type="ECO:0000259" key="1">
    <source>
        <dbReference type="Pfam" id="PF13439"/>
    </source>
</evidence>
<dbReference type="PANTHER" id="PTHR12526">
    <property type="entry name" value="GLYCOSYLTRANSFERASE"/>
    <property type="match status" value="1"/>
</dbReference>
<feature type="domain" description="Glycosyltransferase subfamily 4-like N-terminal" evidence="1">
    <location>
        <begin position="13"/>
        <end position="217"/>
    </location>
</feature>
<accession>A0AAU7NPV1</accession>
<dbReference type="AlphaFoldDB" id="A0AAU7NPV1"/>
<protein>
    <submittedName>
        <fullName evidence="2">Glycosyltransferase family 4 protein</fullName>
    </submittedName>
</protein>
<evidence type="ECO:0000313" key="2">
    <source>
        <dbReference type="EMBL" id="XBS18997.1"/>
    </source>
</evidence>
<dbReference type="InterPro" id="IPR028098">
    <property type="entry name" value="Glyco_trans_4-like_N"/>
</dbReference>
<dbReference type="Pfam" id="PF13692">
    <property type="entry name" value="Glyco_trans_1_4"/>
    <property type="match status" value="1"/>
</dbReference>
<dbReference type="SUPFAM" id="SSF53756">
    <property type="entry name" value="UDP-Glycosyltransferase/glycogen phosphorylase"/>
    <property type="match status" value="1"/>
</dbReference>
<dbReference type="Pfam" id="PF13439">
    <property type="entry name" value="Glyco_transf_4"/>
    <property type="match status" value="1"/>
</dbReference>